<protein>
    <submittedName>
        <fullName evidence="1">Uncharacterized protein</fullName>
    </submittedName>
</protein>
<name>A0A9P5PIX2_9AGAR</name>
<accession>A0A9P5PIX2</accession>
<comment type="caution">
    <text evidence="1">The sequence shown here is derived from an EMBL/GenBank/DDBJ whole genome shotgun (WGS) entry which is preliminary data.</text>
</comment>
<dbReference type="AlphaFoldDB" id="A0A9P5PIX2"/>
<keyword evidence="2" id="KW-1185">Reference proteome</keyword>
<evidence type="ECO:0000313" key="2">
    <source>
        <dbReference type="Proteomes" id="UP000772434"/>
    </source>
</evidence>
<organism evidence="1 2">
    <name type="scientific">Rhodocollybia butyracea</name>
    <dbReference type="NCBI Taxonomy" id="206335"/>
    <lineage>
        <taxon>Eukaryota</taxon>
        <taxon>Fungi</taxon>
        <taxon>Dikarya</taxon>
        <taxon>Basidiomycota</taxon>
        <taxon>Agaricomycotina</taxon>
        <taxon>Agaricomycetes</taxon>
        <taxon>Agaricomycetidae</taxon>
        <taxon>Agaricales</taxon>
        <taxon>Marasmiineae</taxon>
        <taxon>Omphalotaceae</taxon>
        <taxon>Rhodocollybia</taxon>
    </lineage>
</organism>
<gene>
    <name evidence="1" type="ORF">BDP27DRAFT_1425564</name>
</gene>
<proteinExistence type="predicted"/>
<sequence>MSQATRQSYGCCRPTAAEVAVGTLPLKFKGSGPSLPSTLQQMPPLHPHLLHRLHRLSTSAIAFNRSSISAELRAVRSSASRAWAHPKKPERPVLCQPRWLLVSALDAFGGVDPNGEGKEENEAKAATP</sequence>
<evidence type="ECO:0000313" key="1">
    <source>
        <dbReference type="EMBL" id="KAF9064703.1"/>
    </source>
</evidence>
<dbReference type="EMBL" id="JADNRY010000117">
    <property type="protein sequence ID" value="KAF9064703.1"/>
    <property type="molecule type" value="Genomic_DNA"/>
</dbReference>
<dbReference type="Proteomes" id="UP000772434">
    <property type="component" value="Unassembled WGS sequence"/>
</dbReference>
<reference evidence="1" key="1">
    <citation type="submission" date="2020-11" db="EMBL/GenBank/DDBJ databases">
        <authorList>
            <consortium name="DOE Joint Genome Institute"/>
            <person name="Ahrendt S."/>
            <person name="Riley R."/>
            <person name="Andreopoulos W."/>
            <person name="Labutti K."/>
            <person name="Pangilinan J."/>
            <person name="Ruiz-Duenas F.J."/>
            <person name="Barrasa J.M."/>
            <person name="Sanchez-Garcia M."/>
            <person name="Camarero S."/>
            <person name="Miyauchi S."/>
            <person name="Serrano A."/>
            <person name="Linde D."/>
            <person name="Babiker R."/>
            <person name="Drula E."/>
            <person name="Ayuso-Fernandez I."/>
            <person name="Pacheco R."/>
            <person name="Padilla G."/>
            <person name="Ferreira P."/>
            <person name="Barriuso J."/>
            <person name="Kellner H."/>
            <person name="Castanera R."/>
            <person name="Alfaro M."/>
            <person name="Ramirez L."/>
            <person name="Pisabarro A.G."/>
            <person name="Kuo A."/>
            <person name="Tritt A."/>
            <person name="Lipzen A."/>
            <person name="He G."/>
            <person name="Yan M."/>
            <person name="Ng V."/>
            <person name="Cullen D."/>
            <person name="Martin F."/>
            <person name="Rosso M.-N."/>
            <person name="Henrissat B."/>
            <person name="Hibbett D."/>
            <person name="Martinez A.T."/>
            <person name="Grigoriev I.V."/>
        </authorList>
    </citation>
    <scope>NUCLEOTIDE SEQUENCE</scope>
    <source>
        <strain evidence="1">AH 40177</strain>
    </source>
</reference>